<dbReference type="CDD" id="cd00293">
    <property type="entry name" value="USP-like"/>
    <property type="match status" value="1"/>
</dbReference>
<gene>
    <name evidence="3" type="ORF">FKG95_08535</name>
</gene>
<name>A0A545TYI3_9PROT</name>
<protein>
    <submittedName>
        <fullName evidence="3">Universal stress protein</fullName>
    </submittedName>
</protein>
<proteinExistence type="inferred from homology"/>
<dbReference type="PANTHER" id="PTHR46268:SF15">
    <property type="entry name" value="UNIVERSAL STRESS PROTEIN HP_0031"/>
    <property type="match status" value="1"/>
</dbReference>
<comment type="caution">
    <text evidence="3">The sequence shown here is derived from an EMBL/GenBank/DDBJ whole genome shotgun (WGS) entry which is preliminary data.</text>
</comment>
<dbReference type="InterPro" id="IPR006016">
    <property type="entry name" value="UspA"/>
</dbReference>
<feature type="domain" description="UspA" evidence="2">
    <location>
        <begin position="217"/>
        <end position="284"/>
    </location>
</feature>
<dbReference type="Gene3D" id="3.40.50.12370">
    <property type="match status" value="1"/>
</dbReference>
<dbReference type="EMBL" id="VHSH01000002">
    <property type="protein sequence ID" value="TQV82254.1"/>
    <property type="molecule type" value="Genomic_DNA"/>
</dbReference>
<sequence>MIRKIILPVRGDGKGNNVFAHAAALAHRFDAQVVVTHCRPRPADMLPFGVPIPGILKDQLVRQAVELADQEEGVLKTEFIQLAEHLGLKVLDKPNGSGACASWIEESGRQVDVIKHHGRLADLIVVAQPDVDRNLGANTLKSALFHTGRPVLMCPPTNTPPKILGEKLTIAWNGSTEAARAVALTIGIIERAQEVTLLSAGTEIHGASSSDLESYLATRGITAKIERFQAKMKIGEELLARTKACGADLMIMGAYGDSHERETVFGGNTQVIVDKAEIPVILVH</sequence>
<dbReference type="Pfam" id="PF00582">
    <property type="entry name" value="Usp"/>
    <property type="match status" value="1"/>
</dbReference>
<dbReference type="OrthoDB" id="9804721at2"/>
<evidence type="ECO:0000259" key="2">
    <source>
        <dbReference type="Pfam" id="PF00582"/>
    </source>
</evidence>
<dbReference type="RefSeq" id="WP_142895885.1">
    <property type="nucleotide sequence ID" value="NZ_ML660053.1"/>
</dbReference>
<accession>A0A545TYI3</accession>
<dbReference type="InterPro" id="IPR006015">
    <property type="entry name" value="Universal_stress_UspA"/>
</dbReference>
<dbReference type="AlphaFoldDB" id="A0A545TYI3"/>
<organism evidence="3 4">
    <name type="scientific">Denitrobaculum tricleocarpae</name>
    <dbReference type="NCBI Taxonomy" id="2591009"/>
    <lineage>
        <taxon>Bacteria</taxon>
        <taxon>Pseudomonadati</taxon>
        <taxon>Pseudomonadota</taxon>
        <taxon>Alphaproteobacteria</taxon>
        <taxon>Rhodospirillales</taxon>
        <taxon>Rhodospirillaceae</taxon>
        <taxon>Denitrobaculum</taxon>
    </lineage>
</organism>
<evidence type="ECO:0000313" key="3">
    <source>
        <dbReference type="EMBL" id="TQV82254.1"/>
    </source>
</evidence>
<dbReference type="PANTHER" id="PTHR46268">
    <property type="entry name" value="STRESS RESPONSE PROTEIN NHAX"/>
    <property type="match status" value="1"/>
</dbReference>
<evidence type="ECO:0000256" key="1">
    <source>
        <dbReference type="ARBA" id="ARBA00008791"/>
    </source>
</evidence>
<keyword evidence="4" id="KW-1185">Reference proteome</keyword>
<dbReference type="Proteomes" id="UP000315252">
    <property type="component" value="Unassembled WGS sequence"/>
</dbReference>
<dbReference type="PRINTS" id="PR01438">
    <property type="entry name" value="UNVRSLSTRESS"/>
</dbReference>
<dbReference type="SUPFAM" id="SSF52402">
    <property type="entry name" value="Adenine nucleotide alpha hydrolases-like"/>
    <property type="match status" value="2"/>
</dbReference>
<comment type="similarity">
    <text evidence="1">Belongs to the universal stress protein A family.</text>
</comment>
<evidence type="ECO:0000313" key="4">
    <source>
        <dbReference type="Proteomes" id="UP000315252"/>
    </source>
</evidence>
<reference evidence="3 4" key="1">
    <citation type="submission" date="2019-06" db="EMBL/GenBank/DDBJ databases">
        <title>Whole genome sequence for Rhodospirillaceae sp. R148.</title>
        <authorList>
            <person name="Wang G."/>
        </authorList>
    </citation>
    <scope>NUCLEOTIDE SEQUENCE [LARGE SCALE GENOMIC DNA]</scope>
    <source>
        <strain evidence="3 4">R148</strain>
    </source>
</reference>